<proteinExistence type="predicted"/>
<accession>A0A4R5NT01</accession>
<organism evidence="1 2">
    <name type="scientific">Secundilactobacillus malefermentans</name>
    <dbReference type="NCBI Taxonomy" id="176292"/>
    <lineage>
        <taxon>Bacteria</taxon>
        <taxon>Bacillati</taxon>
        <taxon>Bacillota</taxon>
        <taxon>Bacilli</taxon>
        <taxon>Lactobacillales</taxon>
        <taxon>Lactobacillaceae</taxon>
        <taxon>Secundilactobacillus</taxon>
    </lineage>
</organism>
<sequence length="182" mass="21633">MEFYVLRKSPVLLKFSGRRLALNYIIGLIEQNQRVLFFLSQIEIMFNELTINDDGQIANLQTEKNSGRQVHFLVEKMYNPLTQEFASWKLIKFLNSSNRSYEVRVDSQSEHIRLVFSPNLFHNEWAIVYSFGMTKRPGILKYLPEERSANWLTTQFAVKTDEISFELEQLNDHRRNDFLEEM</sequence>
<comment type="caution">
    <text evidence="1">The sequence shown here is derived from an EMBL/GenBank/DDBJ whole genome shotgun (WGS) entry which is preliminary data.</text>
</comment>
<keyword evidence="2" id="KW-1185">Reference proteome</keyword>
<name>A0A4R5NT01_9LACO</name>
<dbReference type="STRING" id="1122149.FD44_GL001763"/>
<protein>
    <submittedName>
        <fullName evidence="1">Uncharacterized protein</fullName>
    </submittedName>
</protein>
<dbReference type="EMBL" id="PUFO01000016">
    <property type="protein sequence ID" value="TDG79907.1"/>
    <property type="molecule type" value="Genomic_DNA"/>
</dbReference>
<gene>
    <name evidence="1" type="ORF">C5L31_002126</name>
</gene>
<dbReference type="RefSeq" id="WP_029327591.1">
    <property type="nucleotide sequence ID" value="NZ_CP042371.1"/>
</dbReference>
<dbReference type="Proteomes" id="UP000294854">
    <property type="component" value="Unassembled WGS sequence"/>
</dbReference>
<reference evidence="1 2" key="1">
    <citation type="journal article" date="2019" name="Appl. Microbiol. Biotechnol.">
        <title>Uncovering carbohydrate metabolism through a genotype-phenotype association study of 56 lactic acid bacteria genomes.</title>
        <authorList>
            <person name="Buron-Moles G."/>
            <person name="Chailyan A."/>
            <person name="Dolejs I."/>
            <person name="Forster J."/>
            <person name="Miks M.H."/>
        </authorList>
    </citation>
    <scope>NUCLEOTIDE SEQUENCE [LARGE SCALE GENOMIC DNA]</scope>
    <source>
        <strain evidence="1 2">ATCC 49373</strain>
    </source>
</reference>
<dbReference type="AlphaFoldDB" id="A0A4R5NT01"/>
<evidence type="ECO:0000313" key="1">
    <source>
        <dbReference type="EMBL" id="TDG79907.1"/>
    </source>
</evidence>
<evidence type="ECO:0000313" key="2">
    <source>
        <dbReference type="Proteomes" id="UP000294854"/>
    </source>
</evidence>